<dbReference type="Proteomes" id="UP000183038">
    <property type="component" value="Unassembled WGS sequence"/>
</dbReference>
<reference evidence="1 2" key="1">
    <citation type="submission" date="2016-10" db="EMBL/GenBank/DDBJ databases">
        <authorList>
            <person name="de Groot N.N."/>
        </authorList>
    </citation>
    <scope>NUCLEOTIDE SEQUENCE [LARGE SCALE GENOMIC DNA]</scope>
    <source>
        <strain evidence="1 2">MAR_2009_71</strain>
    </source>
</reference>
<dbReference type="EMBL" id="FNTB01000001">
    <property type="protein sequence ID" value="SEC17279.1"/>
    <property type="molecule type" value="Genomic_DNA"/>
</dbReference>
<dbReference type="AlphaFoldDB" id="A0A1H4QCI8"/>
<dbReference type="InterPro" id="IPR013783">
    <property type="entry name" value="Ig-like_fold"/>
</dbReference>
<protein>
    <recommendedName>
        <fullName evidence="3">Fibronectin type-III domain-containing protein</fullName>
    </recommendedName>
</protein>
<gene>
    <name evidence="1" type="ORF">SAMN05192540_2539</name>
</gene>
<dbReference type="RefSeq" id="WP_074673166.1">
    <property type="nucleotide sequence ID" value="NZ_FNTB01000001.1"/>
</dbReference>
<name>A0A1H4QCI8_9FLAO</name>
<dbReference type="SUPFAM" id="SSF49265">
    <property type="entry name" value="Fibronectin type III"/>
    <property type="match status" value="1"/>
</dbReference>
<dbReference type="Gene3D" id="2.60.40.10">
    <property type="entry name" value="Immunoglobulins"/>
    <property type="match status" value="1"/>
</dbReference>
<evidence type="ECO:0008006" key="3">
    <source>
        <dbReference type="Google" id="ProtNLM"/>
    </source>
</evidence>
<dbReference type="PROSITE" id="PS51257">
    <property type="entry name" value="PROKAR_LIPOPROTEIN"/>
    <property type="match status" value="1"/>
</dbReference>
<evidence type="ECO:0000313" key="1">
    <source>
        <dbReference type="EMBL" id="SEC17279.1"/>
    </source>
</evidence>
<evidence type="ECO:0000313" key="2">
    <source>
        <dbReference type="Proteomes" id="UP000183038"/>
    </source>
</evidence>
<dbReference type="InterPro" id="IPR036116">
    <property type="entry name" value="FN3_sf"/>
</dbReference>
<organism evidence="1 2">
    <name type="scientific">Maribacter dokdonensis</name>
    <dbReference type="NCBI Taxonomy" id="320912"/>
    <lineage>
        <taxon>Bacteria</taxon>
        <taxon>Pseudomonadati</taxon>
        <taxon>Bacteroidota</taxon>
        <taxon>Flavobacteriia</taxon>
        <taxon>Flavobacteriales</taxon>
        <taxon>Flavobacteriaceae</taxon>
        <taxon>Maribacter</taxon>
    </lineage>
</organism>
<accession>A0A1H4QCI8</accession>
<proteinExistence type="predicted"/>
<dbReference type="OrthoDB" id="789771at2"/>
<sequence>MRKTTIIFIFLIFIGIYSCGVDTEVLEYQKNTIHLLYPEDNSEVNEGIILTDTTNTLEFKWESSTEDENQIFYLELTNLDNKTVQVYESTGNKVSIPLQRNNSYSWAVSDSINHGSSLWTFKNLGPWDSSTAPLAAIAISPVSGASISQTSTTVNLIWKGEDEDNDILNYDLYFGESEIPEIFTENIETTRYNDIPVEAGNTYYWKIVTRDYVGNETSSSVFNFNVGN</sequence>